<gene>
    <name evidence="1" type="ORF">L6452_38780</name>
</gene>
<reference evidence="1 2" key="2">
    <citation type="journal article" date="2022" name="Mol. Ecol. Resour.">
        <title>The genomes of chicory, endive, great burdock and yacon provide insights into Asteraceae paleo-polyploidization history and plant inulin production.</title>
        <authorList>
            <person name="Fan W."/>
            <person name="Wang S."/>
            <person name="Wang H."/>
            <person name="Wang A."/>
            <person name="Jiang F."/>
            <person name="Liu H."/>
            <person name="Zhao H."/>
            <person name="Xu D."/>
            <person name="Zhang Y."/>
        </authorList>
    </citation>
    <scope>NUCLEOTIDE SEQUENCE [LARGE SCALE GENOMIC DNA]</scope>
    <source>
        <strain evidence="2">cv. Niubang</strain>
    </source>
</reference>
<sequence length="203" mass="21774">MVTRSTMSTMHKVVVVSPGKIAIDKVGTGHAPSGKPRQFTTTTDVAHYELLVDQKLNATTEADEAEIAAELVVEGRSWELDGRRRCIQANHLTTEAAMLESPLCQTGDASDTTVVGTGITQIDPQSASVPNQSTGTLMEVLVVLQKLNSILTSIEDRMKESERSNKSELPLFPPSICLVAGSPEDDPFTNPTVVDPTNNSEGL</sequence>
<accession>A0ACB8XRM8</accession>
<keyword evidence="2" id="KW-1185">Reference proteome</keyword>
<name>A0ACB8XRM8_ARCLA</name>
<dbReference type="EMBL" id="CM042061">
    <property type="protein sequence ID" value="KAI3672683.1"/>
    <property type="molecule type" value="Genomic_DNA"/>
</dbReference>
<evidence type="ECO:0000313" key="2">
    <source>
        <dbReference type="Proteomes" id="UP001055879"/>
    </source>
</evidence>
<reference evidence="2" key="1">
    <citation type="journal article" date="2022" name="Mol. Ecol. Resour.">
        <title>The genomes of chicory, endive, great burdock and yacon provide insights into Asteraceae palaeo-polyploidization history and plant inulin production.</title>
        <authorList>
            <person name="Fan W."/>
            <person name="Wang S."/>
            <person name="Wang H."/>
            <person name="Wang A."/>
            <person name="Jiang F."/>
            <person name="Liu H."/>
            <person name="Zhao H."/>
            <person name="Xu D."/>
            <person name="Zhang Y."/>
        </authorList>
    </citation>
    <scope>NUCLEOTIDE SEQUENCE [LARGE SCALE GENOMIC DNA]</scope>
    <source>
        <strain evidence="2">cv. Niubang</strain>
    </source>
</reference>
<organism evidence="1 2">
    <name type="scientific">Arctium lappa</name>
    <name type="common">Greater burdock</name>
    <name type="synonym">Lappa major</name>
    <dbReference type="NCBI Taxonomy" id="4217"/>
    <lineage>
        <taxon>Eukaryota</taxon>
        <taxon>Viridiplantae</taxon>
        <taxon>Streptophyta</taxon>
        <taxon>Embryophyta</taxon>
        <taxon>Tracheophyta</taxon>
        <taxon>Spermatophyta</taxon>
        <taxon>Magnoliopsida</taxon>
        <taxon>eudicotyledons</taxon>
        <taxon>Gunneridae</taxon>
        <taxon>Pentapetalae</taxon>
        <taxon>asterids</taxon>
        <taxon>campanulids</taxon>
        <taxon>Asterales</taxon>
        <taxon>Asteraceae</taxon>
        <taxon>Carduoideae</taxon>
        <taxon>Cardueae</taxon>
        <taxon>Arctiinae</taxon>
        <taxon>Arctium</taxon>
    </lineage>
</organism>
<protein>
    <submittedName>
        <fullName evidence="1">Uncharacterized protein</fullName>
    </submittedName>
</protein>
<dbReference type="Proteomes" id="UP001055879">
    <property type="component" value="Linkage Group LG15"/>
</dbReference>
<comment type="caution">
    <text evidence="1">The sequence shown here is derived from an EMBL/GenBank/DDBJ whole genome shotgun (WGS) entry which is preliminary data.</text>
</comment>
<proteinExistence type="predicted"/>
<evidence type="ECO:0000313" key="1">
    <source>
        <dbReference type="EMBL" id="KAI3672683.1"/>
    </source>
</evidence>